<feature type="transmembrane region" description="Helical" evidence="1">
    <location>
        <begin position="302"/>
        <end position="323"/>
    </location>
</feature>
<reference evidence="3 4" key="1">
    <citation type="submission" date="2024-02" db="EMBL/GenBank/DDBJ databases">
        <title>A novel Gemmatimonadota bacterium.</title>
        <authorList>
            <person name="Du Z.-J."/>
            <person name="Ye Y.-Q."/>
        </authorList>
    </citation>
    <scope>NUCLEOTIDE SEQUENCE [LARGE SCALE GENOMIC DNA]</scope>
    <source>
        <strain evidence="3 4">DH-20</strain>
    </source>
</reference>
<dbReference type="EMBL" id="JBBHLI010000001">
    <property type="protein sequence ID" value="MEK9499951.1"/>
    <property type="molecule type" value="Genomic_DNA"/>
</dbReference>
<sequence length="387" mass="38875">MRVIFVVLLAAAVLLPSAHDLSAQVTPADSAAVLLGAANTFLARDQPDLAAALHRLILERFPDSPAAAAARLALNDGPSAVASNGATELQVWSTTYGAWLGVAVPGAFGVDDTQGYGVGLLVGAPLGFLTGRAVVRSMNPTIGQARAITFGGTWGTWQGFGWREVLDLGEEEFDCGGGVVCTGGDTTEETFAAMLVGGAAGITVGALLGRASVSDAVATGANTGALWGSGIGGAVGGLLDLEDDDLLAAALVGGNVGLAAAALATPALGFSRNQWRMVSLGGVIGGLAGLGLDLLIEPDDDKVAIAIPLATGVAGLAIGGATSRPSGAREPSRNGGPGGLLEIDRDGIALGMPSFTPRRLPVQTVDGTRWRTAMGIHWLRVSTGPTR</sequence>
<organism evidence="3 4">
    <name type="scientific">Gaopeijia maritima</name>
    <dbReference type="NCBI Taxonomy" id="3119007"/>
    <lineage>
        <taxon>Bacteria</taxon>
        <taxon>Pseudomonadati</taxon>
        <taxon>Gemmatimonadota</taxon>
        <taxon>Longimicrobiia</taxon>
        <taxon>Gaopeijiales</taxon>
        <taxon>Gaopeijiaceae</taxon>
        <taxon>Gaopeijia</taxon>
    </lineage>
</organism>
<proteinExistence type="predicted"/>
<dbReference type="RefSeq" id="WP_405277874.1">
    <property type="nucleotide sequence ID" value="NZ_JBBHLI010000001.1"/>
</dbReference>
<evidence type="ECO:0000256" key="2">
    <source>
        <dbReference type="SAM" id="SignalP"/>
    </source>
</evidence>
<evidence type="ECO:0000256" key="1">
    <source>
        <dbReference type="SAM" id="Phobius"/>
    </source>
</evidence>
<keyword evidence="4" id="KW-1185">Reference proteome</keyword>
<feature type="chain" id="PRO_5046395270" evidence="2">
    <location>
        <begin position="24"/>
        <end position="387"/>
    </location>
</feature>
<keyword evidence="1" id="KW-1133">Transmembrane helix</keyword>
<keyword evidence="2" id="KW-0732">Signal</keyword>
<evidence type="ECO:0000313" key="4">
    <source>
        <dbReference type="Proteomes" id="UP001484239"/>
    </source>
</evidence>
<evidence type="ECO:0000313" key="3">
    <source>
        <dbReference type="EMBL" id="MEK9499951.1"/>
    </source>
</evidence>
<gene>
    <name evidence="3" type="ORF">WI372_03005</name>
</gene>
<keyword evidence="1" id="KW-0472">Membrane</keyword>
<protein>
    <submittedName>
        <fullName evidence="3">Uncharacterized protein</fullName>
    </submittedName>
</protein>
<keyword evidence="1" id="KW-0812">Transmembrane</keyword>
<name>A0ABU9E5C8_9BACT</name>
<feature type="transmembrane region" description="Helical" evidence="1">
    <location>
        <begin position="277"/>
        <end position="296"/>
    </location>
</feature>
<dbReference type="Proteomes" id="UP001484239">
    <property type="component" value="Unassembled WGS sequence"/>
</dbReference>
<feature type="signal peptide" evidence="2">
    <location>
        <begin position="1"/>
        <end position="23"/>
    </location>
</feature>
<comment type="caution">
    <text evidence="3">The sequence shown here is derived from an EMBL/GenBank/DDBJ whole genome shotgun (WGS) entry which is preliminary data.</text>
</comment>
<feature type="transmembrane region" description="Helical" evidence="1">
    <location>
        <begin position="246"/>
        <end position="270"/>
    </location>
</feature>
<accession>A0ABU9E5C8</accession>